<sequence>MDPLPLPSNMDEAETLVLALYSPAPPEVIARTQDALQRLQRSPAGWQFAHGMLERDNNQVKFFGALTIIIKLNTESSTLSEDDARQLLQSVIGWFVRSLSDESMALVIRKLASALVTFFIHFSHLWPDCVHHLMYCLDIGHAVPRDESKPASTPDLLSSLSDSQFLAAIWFITALVEDISRLEMKSEKYLGIHERLVKNAHDVTSLLAHGLSNTSPRDLQIREETIKSLQVWLRYEQRVPSFENTLTVPLQDLVLPAMQCIQQEALSETAMELFIDLLQNYSGFLKDEHYDGLFSLFESDWSRDRYMELLGGEFDFPQTQYGELLLAAGDAKVTAIMENTDSGAQKMLQRLCGLLNCRGVLVAEDKIFVPALEFWATFVETMTDTVYMDEATSYNWLPFAMSQVMDAVSHCYRKIQMVDPATWSEMDSNDRFGWTEARKDVADFLQAVYALKGKSLVSVFVDLLLQSLPVRNWSQIEAALYCLSAISDGVGDSEESDQDLHKVFSSDLFQLVGPGPARAEIPPRLLQTSLSTIERYSDFFERHQQYLPTALELLFSLVGEDGLLGGSSSKSIYTLCSSCRSLLKDHVEAFLQHLHRIHSRGIDSTAEERIMNGIACIIQAIPQEAHRLGYLEQLITLLSSDAQNCLRLKAQPALANEPDVKQWLETRLRVDLITQTNAPTSADEASLLIAERVLRLMASLARGLQSLSEGPIELDTDDKRPFTTSNERLLVIQTHIMNIITQLHQVFGQSGEVTETICHIFRAGFSETEEGPFVFSPGIVIEFLTGNTSRAPRIGPLISTACSFVSSMHGHPVAEILTCLSSLLLWVLNLLKEIAEPDNDSDLTKNAIDFVIRVMSRYPEALLQIQPTSDLEFFFMFVLKVLDGKEPLPKASACEFWSAFVTLRSEDPAVQANFTIAVEHLGPPLARSLINNVGGNASRSELDKLSEPLKKLVVQHPRSKDWLEAALSDPSFPGSEASQQDKSMFLKKIISLRGARQTNTVVKDFWMTCRGIKYAYTYMESGSNTHFNVVLLPMLVS</sequence>
<evidence type="ECO:0000256" key="2">
    <source>
        <dbReference type="ARBA" id="ARBA00007991"/>
    </source>
</evidence>
<comment type="similarity">
    <text evidence="2">Belongs to the importin beta family.</text>
</comment>
<evidence type="ECO:0000313" key="5">
    <source>
        <dbReference type="EMBL" id="KAJ4391327.1"/>
    </source>
</evidence>
<keyword evidence="6" id="KW-1185">Reference proteome</keyword>
<dbReference type="InterPro" id="IPR016024">
    <property type="entry name" value="ARM-type_fold"/>
</dbReference>
<proteinExistence type="inferred from homology"/>
<comment type="subcellular location">
    <subcellularLocation>
        <location evidence="1">Nucleus</location>
    </subcellularLocation>
</comment>
<dbReference type="OrthoDB" id="2016913at2759"/>
<evidence type="ECO:0000313" key="6">
    <source>
        <dbReference type="Proteomes" id="UP001140453"/>
    </source>
</evidence>
<protein>
    <submittedName>
        <fullName evidence="5">Member of the karyopherin-beta</fullName>
    </submittedName>
</protein>
<dbReference type="InterPro" id="IPR051345">
    <property type="entry name" value="Importin_beta-like_NTR"/>
</dbReference>
<dbReference type="GO" id="GO:0005737">
    <property type="term" value="C:cytoplasm"/>
    <property type="evidence" value="ECO:0007669"/>
    <property type="project" value="TreeGrafter"/>
</dbReference>
<dbReference type="SUPFAM" id="SSF48371">
    <property type="entry name" value="ARM repeat"/>
    <property type="match status" value="1"/>
</dbReference>
<organism evidence="5 6">
    <name type="scientific">Gnomoniopsis smithogilvyi</name>
    <dbReference type="NCBI Taxonomy" id="1191159"/>
    <lineage>
        <taxon>Eukaryota</taxon>
        <taxon>Fungi</taxon>
        <taxon>Dikarya</taxon>
        <taxon>Ascomycota</taxon>
        <taxon>Pezizomycotina</taxon>
        <taxon>Sordariomycetes</taxon>
        <taxon>Sordariomycetidae</taxon>
        <taxon>Diaporthales</taxon>
        <taxon>Gnomoniaceae</taxon>
        <taxon>Gnomoniopsis</taxon>
    </lineage>
</organism>
<evidence type="ECO:0000256" key="1">
    <source>
        <dbReference type="ARBA" id="ARBA00004123"/>
    </source>
</evidence>
<keyword evidence="3" id="KW-0813">Transport</keyword>
<gene>
    <name evidence="5" type="primary">PDR6</name>
    <name evidence="5" type="ORF">N0V93_004944</name>
</gene>
<comment type="caution">
    <text evidence="5">The sequence shown here is derived from an EMBL/GenBank/DDBJ whole genome shotgun (WGS) entry which is preliminary data.</text>
</comment>
<dbReference type="PANTHER" id="PTHR12363:SF33">
    <property type="entry name" value="IMPORTIN-13"/>
    <property type="match status" value="1"/>
</dbReference>
<dbReference type="Proteomes" id="UP001140453">
    <property type="component" value="Unassembled WGS sequence"/>
</dbReference>
<reference evidence="5" key="1">
    <citation type="submission" date="2022-10" db="EMBL/GenBank/DDBJ databases">
        <title>Tapping the CABI collections for fungal endophytes: first genome assemblies for Collariella, Neodidymelliopsis, Ascochyta clinopodiicola, Didymella pomorum, Didymosphaeria variabile, Neocosmospora piperis and Neocucurbitaria cava.</title>
        <authorList>
            <person name="Hill R."/>
        </authorList>
    </citation>
    <scope>NUCLEOTIDE SEQUENCE</scope>
    <source>
        <strain evidence="5">IMI 355082</strain>
    </source>
</reference>
<dbReference type="PANTHER" id="PTHR12363">
    <property type="entry name" value="TRANSPORTIN 3 AND IMPORTIN 13"/>
    <property type="match status" value="1"/>
</dbReference>
<keyword evidence="4" id="KW-0539">Nucleus</keyword>
<evidence type="ECO:0000256" key="3">
    <source>
        <dbReference type="ARBA" id="ARBA00022448"/>
    </source>
</evidence>
<dbReference type="EMBL" id="JAPEVB010000003">
    <property type="protein sequence ID" value="KAJ4391327.1"/>
    <property type="molecule type" value="Genomic_DNA"/>
</dbReference>
<dbReference type="InterPro" id="IPR011989">
    <property type="entry name" value="ARM-like"/>
</dbReference>
<evidence type="ECO:0000256" key="4">
    <source>
        <dbReference type="ARBA" id="ARBA00023242"/>
    </source>
</evidence>
<dbReference type="Gene3D" id="1.25.10.10">
    <property type="entry name" value="Leucine-rich Repeat Variant"/>
    <property type="match status" value="1"/>
</dbReference>
<dbReference type="GO" id="GO:0006606">
    <property type="term" value="P:protein import into nucleus"/>
    <property type="evidence" value="ECO:0007669"/>
    <property type="project" value="TreeGrafter"/>
</dbReference>
<name>A0A9W8YRZ0_9PEZI</name>
<dbReference type="GO" id="GO:0005634">
    <property type="term" value="C:nucleus"/>
    <property type="evidence" value="ECO:0007669"/>
    <property type="project" value="UniProtKB-SubCell"/>
</dbReference>
<dbReference type="AlphaFoldDB" id="A0A9W8YRZ0"/>
<accession>A0A9W8YRZ0</accession>